<dbReference type="Proteomes" id="UP000757435">
    <property type="component" value="Unassembled WGS sequence"/>
</dbReference>
<dbReference type="AlphaFoldDB" id="A0A951QBI7"/>
<evidence type="ECO:0000313" key="2">
    <source>
        <dbReference type="EMBL" id="MBW4659425.1"/>
    </source>
</evidence>
<evidence type="ECO:0000256" key="1">
    <source>
        <dbReference type="SAM" id="SignalP"/>
    </source>
</evidence>
<proteinExistence type="predicted"/>
<gene>
    <name evidence="2" type="ORF">KME15_12180</name>
</gene>
<reference evidence="2" key="2">
    <citation type="journal article" date="2022" name="Microbiol. Resour. Announc.">
        <title>Metagenome Sequencing to Explore Phylogenomics of Terrestrial Cyanobacteria.</title>
        <authorList>
            <person name="Ward R.D."/>
            <person name="Stajich J.E."/>
            <person name="Johansen J.R."/>
            <person name="Huntemann M."/>
            <person name="Clum A."/>
            <person name="Foster B."/>
            <person name="Foster B."/>
            <person name="Roux S."/>
            <person name="Palaniappan K."/>
            <person name="Varghese N."/>
            <person name="Mukherjee S."/>
            <person name="Reddy T.B.K."/>
            <person name="Daum C."/>
            <person name="Copeland A."/>
            <person name="Chen I.A."/>
            <person name="Ivanova N.N."/>
            <person name="Kyrpides N.C."/>
            <person name="Shapiro N."/>
            <person name="Eloe-Fadrosh E.A."/>
            <person name="Pietrasiak N."/>
        </authorList>
    </citation>
    <scope>NUCLEOTIDE SEQUENCE</scope>
    <source>
        <strain evidence="2">UHER 2000/2452</strain>
    </source>
</reference>
<name>A0A951QBI7_9CYAN</name>
<keyword evidence="1" id="KW-0732">Signal</keyword>
<feature type="signal peptide" evidence="1">
    <location>
        <begin position="1"/>
        <end position="24"/>
    </location>
</feature>
<protein>
    <recommendedName>
        <fullName evidence="4">Alpha-mannosidase</fullName>
    </recommendedName>
</protein>
<accession>A0A951QBI7</accession>
<organism evidence="2 3">
    <name type="scientific">Drouetiella hepatica Uher 2000/2452</name>
    <dbReference type="NCBI Taxonomy" id="904376"/>
    <lineage>
        <taxon>Bacteria</taxon>
        <taxon>Bacillati</taxon>
        <taxon>Cyanobacteriota</taxon>
        <taxon>Cyanophyceae</taxon>
        <taxon>Oculatellales</taxon>
        <taxon>Oculatellaceae</taxon>
        <taxon>Drouetiella</taxon>
    </lineage>
</organism>
<comment type="caution">
    <text evidence="2">The sequence shown here is derived from an EMBL/GenBank/DDBJ whole genome shotgun (WGS) entry which is preliminary data.</text>
</comment>
<sequence>MKRANWLILSSVLAAFAIAPIAYGGPIQTPLASAVTVTGSSGGAQSSQCGFISDTPSQVVVVSQPTPLRFKVVQGAGQPTLRISGPVNQCAMAEGSSGGTIEIPGVWQPGTYSVFVGDRAQGSYPYTLSISPE</sequence>
<feature type="chain" id="PRO_5036936396" description="Alpha-mannosidase" evidence="1">
    <location>
        <begin position="25"/>
        <end position="133"/>
    </location>
</feature>
<evidence type="ECO:0008006" key="4">
    <source>
        <dbReference type="Google" id="ProtNLM"/>
    </source>
</evidence>
<dbReference type="EMBL" id="JAHHHD010000011">
    <property type="protein sequence ID" value="MBW4659425.1"/>
    <property type="molecule type" value="Genomic_DNA"/>
</dbReference>
<reference evidence="2" key="1">
    <citation type="submission" date="2021-05" db="EMBL/GenBank/DDBJ databases">
        <authorList>
            <person name="Pietrasiak N."/>
            <person name="Ward R."/>
            <person name="Stajich J.E."/>
            <person name="Kurbessoian T."/>
        </authorList>
    </citation>
    <scope>NUCLEOTIDE SEQUENCE</scope>
    <source>
        <strain evidence="2">UHER 2000/2452</strain>
    </source>
</reference>
<evidence type="ECO:0000313" key="3">
    <source>
        <dbReference type="Proteomes" id="UP000757435"/>
    </source>
</evidence>